<organism evidence="10 11">
    <name type="scientific">Guptibacillus hwajinpoensis</name>
    <dbReference type="NCBI Taxonomy" id="208199"/>
    <lineage>
        <taxon>Bacteria</taxon>
        <taxon>Bacillati</taxon>
        <taxon>Bacillota</taxon>
        <taxon>Bacilli</taxon>
        <taxon>Bacillales</taxon>
        <taxon>Guptibacillaceae</taxon>
        <taxon>Guptibacillus</taxon>
    </lineage>
</organism>
<name>A0A0J6CYG9_9BACL</name>
<dbReference type="GO" id="GO:0016818">
    <property type="term" value="F:hydrolase activity, acting on acid anhydrides, in phosphorus-containing anhydrides"/>
    <property type="evidence" value="ECO:0007669"/>
    <property type="project" value="InterPro"/>
</dbReference>
<keyword evidence="4 6" id="KW-0269">Exonuclease</keyword>
<evidence type="ECO:0000256" key="4">
    <source>
        <dbReference type="ARBA" id="ARBA00022839"/>
    </source>
</evidence>
<feature type="coiled-coil region" evidence="8">
    <location>
        <begin position="500"/>
        <end position="527"/>
    </location>
</feature>
<dbReference type="OrthoDB" id="9803913at2"/>
<dbReference type="InterPro" id="IPR006555">
    <property type="entry name" value="ATP-dep_Helicase_C"/>
</dbReference>
<dbReference type="RefSeq" id="WP_048309268.1">
    <property type="nucleotide sequence ID" value="NZ_CP119526.1"/>
</dbReference>
<dbReference type="SMART" id="SM00487">
    <property type="entry name" value="DEXDc"/>
    <property type="match status" value="1"/>
</dbReference>
<evidence type="ECO:0000256" key="7">
    <source>
        <dbReference type="RuleBase" id="RU364106"/>
    </source>
</evidence>
<reference evidence="10" key="1">
    <citation type="submission" date="2015-06" db="EMBL/GenBank/DDBJ databases">
        <authorList>
            <person name="Liu B."/>
            <person name="Wang J."/>
            <person name="Zhu Y."/>
            <person name="Liu G."/>
            <person name="Chen Q."/>
            <person name="Zheng C."/>
            <person name="Che J."/>
            <person name="Ge C."/>
            <person name="Shi H."/>
            <person name="Pan Z."/>
            <person name="Liu X."/>
        </authorList>
    </citation>
    <scope>NUCLEOTIDE SEQUENCE [LARGE SCALE GENOMIC DNA]</scope>
    <source>
        <strain evidence="10">DSM 16346</strain>
    </source>
</reference>
<dbReference type="InterPro" id="IPR006310">
    <property type="entry name" value="DinG"/>
</dbReference>
<evidence type="ECO:0000256" key="5">
    <source>
        <dbReference type="ARBA" id="ARBA00022840"/>
    </source>
</evidence>
<evidence type="ECO:0000313" key="11">
    <source>
        <dbReference type="Proteomes" id="UP000035996"/>
    </source>
</evidence>
<evidence type="ECO:0000256" key="2">
    <source>
        <dbReference type="ARBA" id="ARBA00022741"/>
    </source>
</evidence>
<comment type="function">
    <text evidence="6 7">3'-5' exonuclease.</text>
</comment>
<dbReference type="Pfam" id="PF00929">
    <property type="entry name" value="RNase_T"/>
    <property type="match status" value="1"/>
</dbReference>
<accession>A0A0J6CYG9</accession>
<dbReference type="NCBIfam" id="TIGR01407">
    <property type="entry name" value="dinG_rel"/>
    <property type="match status" value="1"/>
</dbReference>
<evidence type="ECO:0000313" key="10">
    <source>
        <dbReference type="EMBL" id="KMM38185.1"/>
    </source>
</evidence>
<dbReference type="SUPFAM" id="SSF53098">
    <property type="entry name" value="Ribonuclease H-like"/>
    <property type="match status" value="1"/>
</dbReference>
<dbReference type="STRING" id="157733.AB986_02350"/>
<dbReference type="FunFam" id="3.40.50.300:FF:000437">
    <property type="entry name" value="ATP-dependent DNA helicase DinG"/>
    <property type="match status" value="1"/>
</dbReference>
<feature type="domain" description="Helicase ATP-binding" evidence="9">
    <location>
        <begin position="247"/>
        <end position="517"/>
    </location>
</feature>
<evidence type="ECO:0000256" key="8">
    <source>
        <dbReference type="SAM" id="Coils"/>
    </source>
</evidence>
<dbReference type="SUPFAM" id="SSF52540">
    <property type="entry name" value="P-loop containing nucleoside triphosphate hydrolases"/>
    <property type="match status" value="1"/>
</dbReference>
<keyword evidence="5 6" id="KW-0067">ATP-binding</keyword>
<keyword evidence="3 6" id="KW-0378">Hydrolase</keyword>
<dbReference type="Proteomes" id="UP000035996">
    <property type="component" value="Unassembled WGS sequence"/>
</dbReference>
<keyword evidence="8" id="KW-0175">Coiled coil</keyword>
<dbReference type="InterPro" id="IPR006054">
    <property type="entry name" value="DnaQ"/>
</dbReference>
<gene>
    <name evidence="6 7" type="primary">dinG</name>
    <name evidence="10" type="ORF">AB986_02350</name>
</gene>
<dbReference type="InterPro" id="IPR014001">
    <property type="entry name" value="Helicase_ATP-bd"/>
</dbReference>
<dbReference type="InterPro" id="IPR014013">
    <property type="entry name" value="Helic_SF1/SF2_ATP-bd_DinG/Rad3"/>
</dbReference>
<dbReference type="InterPro" id="IPR012337">
    <property type="entry name" value="RNaseH-like_sf"/>
</dbReference>
<dbReference type="InterPro" id="IPR027417">
    <property type="entry name" value="P-loop_NTPase"/>
</dbReference>
<sequence>MNRYTIIDFETTGNSPKNGDRIIQIGMAIVEGGTIVDRYSSFVNPEQPIPLFIQQLTGITDDDLKDAPLFEEVAPELLKRLDGAYFVAHNVRFDLNFMNAQLDASGYEPFSGPIIDTVELARILLPTAEAYKLSWLAEFLNFQHDNPHQADSDAEVTAELLLYLFDKLESLPIVTLQQLTELASRLYSDIEVVLNDTLTEKQRTIEPEGNHEVYREIAIKRQEELGDSTPMKEAIPFQSAQAEFEKKMAEIIPGFEVREGQSDMMKQVALAFDTNQHALIEAGTGIGKSLGYLLPGVVHAKNKGKPVVVSTHTIQLQEQLLQRDIPFLRDILPFDFGATIIKGRSNYLDLTRFEQQLFRVEEDNYDTILTKAQILVWLLETDYGDVEELNLSSGGKIFWQQVKSDAAVSANHRSPWFSRDFYHRRKRFALNADLIITNHALLFSDVINEHQLLPAYQQAVIDEAHHIEDIATEFFGVKTDYFSILQGFVRMGLKDGDGIYGKVNSILKDLEVEIEDHKAEIDAYVKTILGDLDELFRMLHRYVLKNMNRSNEIGRLSYRLSDESGAAWEAIQEAAHRLVFYLKDVDKALKKLEKELDLKEDELTREQLNAVADFKGIHSSVLEELAKVDYLLLNENENDVKWVEIDPKGALNSAFLYSRPVEVGNVLSSEYFGKKKSVLLTSATLTVRNSFDYIINRLGLEEFGPLVHYYESPFDYSEQARLMIPTDLPMIKDVSDSQFVEHITDAILQIARVTRGRMLVLFTSYDMLRKAHHRMKELIEHDELTLISQGVDSGSRVRLTKNFKESEDAILFGTSSFWEGVDIPGEDLSCLIIVRLPFSPPDNPVFQARSERLKESGGNPFMELSLPEAIIRFKQGFGRLVRSQRDRGAVFVFDRRIISTRYGRSFVKSLPDVPLLKGSVEELVNELDLWL</sequence>
<dbReference type="FunFam" id="3.30.420.10:FF:000045">
    <property type="entry name" value="3'-5' exonuclease DinG"/>
    <property type="match status" value="1"/>
</dbReference>
<dbReference type="PROSITE" id="PS51193">
    <property type="entry name" value="HELICASE_ATP_BIND_2"/>
    <property type="match status" value="1"/>
</dbReference>
<dbReference type="EC" id="3.1.-.-" evidence="6 7"/>
<dbReference type="PANTHER" id="PTHR11472:SF34">
    <property type="entry name" value="REGULATOR OF TELOMERE ELONGATION HELICASE 1"/>
    <property type="match status" value="1"/>
</dbReference>
<dbReference type="GO" id="GO:0003887">
    <property type="term" value="F:DNA-directed DNA polymerase activity"/>
    <property type="evidence" value="ECO:0007669"/>
    <property type="project" value="InterPro"/>
</dbReference>
<evidence type="ECO:0000259" key="9">
    <source>
        <dbReference type="PROSITE" id="PS51193"/>
    </source>
</evidence>
<feature type="short sequence motif" description="DEAH box" evidence="6">
    <location>
        <begin position="462"/>
        <end position="465"/>
    </location>
</feature>
<dbReference type="SMART" id="SM00479">
    <property type="entry name" value="EXOIII"/>
    <property type="match status" value="1"/>
</dbReference>
<dbReference type="Gene3D" id="3.40.50.300">
    <property type="entry name" value="P-loop containing nucleotide triphosphate hydrolases"/>
    <property type="match status" value="2"/>
</dbReference>
<dbReference type="EMBL" id="LELK01000001">
    <property type="protein sequence ID" value="KMM38185.1"/>
    <property type="molecule type" value="Genomic_DNA"/>
</dbReference>
<protein>
    <recommendedName>
        <fullName evidence="6 7">3'-5' exonuclease DinG</fullName>
        <ecNumber evidence="6 7">3.1.-.-</ecNumber>
    </recommendedName>
</protein>
<dbReference type="PANTHER" id="PTHR11472">
    <property type="entry name" value="DNA REPAIR DEAD HELICASE RAD3/XP-D SUBFAMILY MEMBER"/>
    <property type="match status" value="1"/>
</dbReference>
<evidence type="ECO:0000256" key="1">
    <source>
        <dbReference type="ARBA" id="ARBA00022722"/>
    </source>
</evidence>
<dbReference type="CDD" id="cd06127">
    <property type="entry name" value="DEDDh"/>
    <property type="match status" value="1"/>
</dbReference>
<keyword evidence="11" id="KW-1185">Reference proteome</keyword>
<dbReference type="AlphaFoldDB" id="A0A0J6CYG9"/>
<dbReference type="PATRIC" id="fig|157733.3.peg.2685"/>
<dbReference type="Gene3D" id="3.30.420.10">
    <property type="entry name" value="Ribonuclease H-like superfamily/Ribonuclease H"/>
    <property type="match status" value="1"/>
</dbReference>
<dbReference type="InterPro" id="IPR045028">
    <property type="entry name" value="DinG/Rad3-like"/>
</dbReference>
<dbReference type="GO" id="GO:0005524">
    <property type="term" value="F:ATP binding"/>
    <property type="evidence" value="ECO:0007669"/>
    <property type="project" value="UniProtKB-UniRule"/>
</dbReference>
<dbReference type="NCBIfam" id="NF005981">
    <property type="entry name" value="PRK08074.1"/>
    <property type="match status" value="1"/>
</dbReference>
<dbReference type="NCBIfam" id="TIGR00573">
    <property type="entry name" value="dnaq"/>
    <property type="match status" value="1"/>
</dbReference>
<keyword evidence="1 6" id="KW-0540">Nuclease</keyword>
<dbReference type="SMART" id="SM00491">
    <property type="entry name" value="HELICc2"/>
    <property type="match status" value="1"/>
</dbReference>
<proteinExistence type="inferred from homology"/>
<dbReference type="Pfam" id="PF13307">
    <property type="entry name" value="Helicase_C_2"/>
    <property type="match status" value="1"/>
</dbReference>
<dbReference type="InterPro" id="IPR036397">
    <property type="entry name" value="RNaseH_sf"/>
</dbReference>
<dbReference type="GO" id="GO:0003677">
    <property type="term" value="F:DNA binding"/>
    <property type="evidence" value="ECO:0007669"/>
    <property type="project" value="InterPro"/>
</dbReference>
<dbReference type="InterPro" id="IPR013520">
    <property type="entry name" value="Ribonucl_H"/>
</dbReference>
<comment type="caution">
    <text evidence="10">The sequence shown here is derived from an EMBL/GenBank/DDBJ whole genome shotgun (WGS) entry which is preliminary data.</text>
</comment>
<evidence type="ECO:0000256" key="6">
    <source>
        <dbReference type="HAMAP-Rule" id="MF_02206"/>
    </source>
</evidence>
<feature type="binding site" evidence="6">
    <location>
        <begin position="282"/>
        <end position="289"/>
    </location>
    <ligand>
        <name>ATP</name>
        <dbReference type="ChEBI" id="CHEBI:30616"/>
    </ligand>
</feature>
<comment type="similarity">
    <text evidence="6 7">Belongs to the helicase family. DinG subfamily. Type 2 sub-subfamily.</text>
</comment>
<keyword evidence="2 6" id="KW-0547">Nucleotide-binding</keyword>
<dbReference type="HAMAP" id="MF_02206">
    <property type="entry name" value="DinG_exonucl"/>
    <property type="match status" value="1"/>
</dbReference>
<evidence type="ECO:0000256" key="3">
    <source>
        <dbReference type="ARBA" id="ARBA00022801"/>
    </source>
</evidence>
<dbReference type="GO" id="GO:0003678">
    <property type="term" value="F:DNA helicase activity"/>
    <property type="evidence" value="ECO:0007669"/>
    <property type="project" value="TreeGrafter"/>
</dbReference>
<dbReference type="GO" id="GO:0008408">
    <property type="term" value="F:3'-5' exonuclease activity"/>
    <property type="evidence" value="ECO:0007669"/>
    <property type="project" value="UniProtKB-UniRule"/>
</dbReference>
<feature type="coiled-coil region" evidence="8">
    <location>
        <begin position="582"/>
        <end position="609"/>
    </location>
</feature>
<dbReference type="GO" id="GO:0006260">
    <property type="term" value="P:DNA replication"/>
    <property type="evidence" value="ECO:0007669"/>
    <property type="project" value="InterPro"/>
</dbReference>